<protein>
    <submittedName>
        <fullName evidence="1">Uncharacterized protein</fullName>
    </submittedName>
</protein>
<name>A0A8X6JFH8_TRICU</name>
<sequence length="112" mass="12486">MYYSIASLANKLLLSAIRFTRTKITAQKERSDKKNVILPNFGDKNDNINYNVSAVADNEITQSKSSLLPSGVPEITIGKTKDLLGPAQSNTMFYQNNDPGLWREDLNVDTAY</sequence>
<reference evidence="1" key="1">
    <citation type="submission" date="2020-07" db="EMBL/GenBank/DDBJ databases">
        <title>Multicomponent nature underlies the extraordinary mechanical properties of spider dragline silk.</title>
        <authorList>
            <person name="Kono N."/>
            <person name="Nakamura H."/>
            <person name="Mori M."/>
            <person name="Yoshida Y."/>
            <person name="Ohtoshi R."/>
            <person name="Malay A.D."/>
            <person name="Moran D.A.P."/>
            <person name="Tomita M."/>
            <person name="Numata K."/>
            <person name="Arakawa K."/>
        </authorList>
    </citation>
    <scope>NUCLEOTIDE SEQUENCE</scope>
</reference>
<organism evidence="1 2">
    <name type="scientific">Trichonephila clavata</name>
    <name type="common">Joro spider</name>
    <name type="synonym">Nephila clavata</name>
    <dbReference type="NCBI Taxonomy" id="2740835"/>
    <lineage>
        <taxon>Eukaryota</taxon>
        <taxon>Metazoa</taxon>
        <taxon>Ecdysozoa</taxon>
        <taxon>Arthropoda</taxon>
        <taxon>Chelicerata</taxon>
        <taxon>Arachnida</taxon>
        <taxon>Araneae</taxon>
        <taxon>Araneomorphae</taxon>
        <taxon>Entelegynae</taxon>
        <taxon>Araneoidea</taxon>
        <taxon>Nephilidae</taxon>
        <taxon>Trichonephila</taxon>
    </lineage>
</organism>
<dbReference type="Proteomes" id="UP000887116">
    <property type="component" value="Unassembled WGS sequence"/>
</dbReference>
<keyword evidence="2" id="KW-1185">Reference proteome</keyword>
<dbReference type="EMBL" id="BMAO01005892">
    <property type="protein sequence ID" value="GFR04566.1"/>
    <property type="molecule type" value="Genomic_DNA"/>
</dbReference>
<dbReference type="AlphaFoldDB" id="A0A8X6JFH8"/>
<comment type="caution">
    <text evidence="1">The sequence shown here is derived from an EMBL/GenBank/DDBJ whole genome shotgun (WGS) entry which is preliminary data.</text>
</comment>
<proteinExistence type="predicted"/>
<gene>
    <name evidence="1" type="ORF">TNCT_159701</name>
</gene>
<accession>A0A8X6JFH8</accession>
<evidence type="ECO:0000313" key="1">
    <source>
        <dbReference type="EMBL" id="GFR04566.1"/>
    </source>
</evidence>
<evidence type="ECO:0000313" key="2">
    <source>
        <dbReference type="Proteomes" id="UP000887116"/>
    </source>
</evidence>